<dbReference type="Proteomes" id="UP001597480">
    <property type="component" value="Unassembled WGS sequence"/>
</dbReference>
<proteinExistence type="predicted"/>
<feature type="transmembrane region" description="Helical" evidence="1">
    <location>
        <begin position="12"/>
        <end position="31"/>
    </location>
</feature>
<reference evidence="4" key="1">
    <citation type="journal article" date="2019" name="Int. J. Syst. Evol. Microbiol.">
        <title>The Global Catalogue of Microorganisms (GCM) 10K type strain sequencing project: providing services to taxonomists for standard genome sequencing and annotation.</title>
        <authorList>
            <consortium name="The Broad Institute Genomics Platform"/>
            <consortium name="The Broad Institute Genome Sequencing Center for Infectious Disease"/>
            <person name="Wu L."/>
            <person name="Ma J."/>
        </authorList>
    </citation>
    <scope>NUCLEOTIDE SEQUENCE [LARGE SCALE GENOMIC DNA]</scope>
    <source>
        <strain evidence="4">KCTC 42107</strain>
    </source>
</reference>
<sequence length="263" mass="28149">MKTTDLIKQLKRIFLVTVMALIALFATYTVAQTKSKVKNIVLVHGAFADGSGYKGVYDILVKQGYNVSVVQNPLTSLKDDVAATNRIIDRQDGPVILVGHSWGGTVITQAGNNPKVVGLVYIAAFAPDKGEDTLQWVMSLPPAPENGILPPDANGMVYFDKAKFHAGFAADVSADLAGFMYASQGPIAGQCFTDKVETAAFKNKPAYGIVATEDKGINPDIQRNMYKRANMKVTEIKASHAVFISQPAKVANVIITAATSAVK</sequence>
<gene>
    <name evidence="3" type="ORF">ACFSR3_03470</name>
</gene>
<feature type="domain" description="AB hydrolase-1" evidence="2">
    <location>
        <begin position="40"/>
        <end position="252"/>
    </location>
</feature>
<dbReference type="Pfam" id="PF12697">
    <property type="entry name" value="Abhydrolase_6"/>
    <property type="match status" value="1"/>
</dbReference>
<keyword evidence="3" id="KW-0378">Hydrolase</keyword>
<dbReference type="InterPro" id="IPR029058">
    <property type="entry name" value="AB_hydrolase_fold"/>
</dbReference>
<evidence type="ECO:0000313" key="3">
    <source>
        <dbReference type="EMBL" id="MFD2601104.1"/>
    </source>
</evidence>
<dbReference type="RefSeq" id="WP_379819731.1">
    <property type="nucleotide sequence ID" value="NZ_JBHUMD010000005.1"/>
</dbReference>
<comment type="caution">
    <text evidence="3">The sequence shown here is derived from an EMBL/GenBank/DDBJ whole genome shotgun (WGS) entry which is preliminary data.</text>
</comment>
<evidence type="ECO:0000313" key="4">
    <source>
        <dbReference type="Proteomes" id="UP001597480"/>
    </source>
</evidence>
<evidence type="ECO:0000256" key="1">
    <source>
        <dbReference type="SAM" id="Phobius"/>
    </source>
</evidence>
<protein>
    <submittedName>
        <fullName evidence="3">Alpha/beta hydrolase</fullName>
    </submittedName>
</protein>
<keyword evidence="1" id="KW-1133">Transmembrane helix</keyword>
<keyword evidence="1" id="KW-0472">Membrane</keyword>
<dbReference type="GO" id="GO:0016787">
    <property type="term" value="F:hydrolase activity"/>
    <property type="evidence" value="ECO:0007669"/>
    <property type="project" value="UniProtKB-KW"/>
</dbReference>
<name>A0ABW5NQ07_9FLAO</name>
<organism evidence="3 4">
    <name type="scientific">Flavobacterium suzhouense</name>
    <dbReference type="NCBI Taxonomy" id="1529638"/>
    <lineage>
        <taxon>Bacteria</taxon>
        <taxon>Pseudomonadati</taxon>
        <taxon>Bacteroidota</taxon>
        <taxon>Flavobacteriia</taxon>
        <taxon>Flavobacteriales</taxon>
        <taxon>Flavobacteriaceae</taxon>
        <taxon>Flavobacterium</taxon>
    </lineage>
</organism>
<dbReference type="EMBL" id="JBHUMD010000005">
    <property type="protein sequence ID" value="MFD2601104.1"/>
    <property type="molecule type" value="Genomic_DNA"/>
</dbReference>
<dbReference type="InterPro" id="IPR000073">
    <property type="entry name" value="AB_hydrolase_1"/>
</dbReference>
<keyword evidence="4" id="KW-1185">Reference proteome</keyword>
<dbReference type="PANTHER" id="PTHR37017">
    <property type="entry name" value="AB HYDROLASE-1 DOMAIN-CONTAINING PROTEIN-RELATED"/>
    <property type="match status" value="1"/>
</dbReference>
<dbReference type="InterPro" id="IPR052897">
    <property type="entry name" value="Sec-Metab_Biosynth_Hydrolase"/>
</dbReference>
<dbReference type="PANTHER" id="PTHR37017:SF11">
    <property type="entry name" value="ESTERASE_LIPASE_THIOESTERASE DOMAIN-CONTAINING PROTEIN"/>
    <property type="match status" value="1"/>
</dbReference>
<dbReference type="Gene3D" id="3.40.50.1820">
    <property type="entry name" value="alpha/beta hydrolase"/>
    <property type="match status" value="1"/>
</dbReference>
<keyword evidence="1" id="KW-0812">Transmembrane</keyword>
<evidence type="ECO:0000259" key="2">
    <source>
        <dbReference type="Pfam" id="PF12697"/>
    </source>
</evidence>
<dbReference type="SUPFAM" id="SSF53474">
    <property type="entry name" value="alpha/beta-Hydrolases"/>
    <property type="match status" value="1"/>
</dbReference>
<accession>A0ABW5NQ07</accession>